<proteinExistence type="predicted"/>
<protein>
    <submittedName>
        <fullName evidence="1">Uncharacterized protein</fullName>
    </submittedName>
</protein>
<sequence length="164" mass="17813">MAAPFPLPDPVRTLDAVAHRVVSRCAPEEEVRYPVLRDDFFARGGVGARARDNPLGFGELVIGVVTGVVLAVLNELVTESLTETVRPWWQRAWNWAMVRLHLYRPPVADPGSPVGTLSPEQVPGVVAAVTRHALRAGIDPDRAAELARAIVEELTTLSGDVHDD</sequence>
<name>A0A147KIZ1_THECS</name>
<keyword evidence="2" id="KW-1185">Reference proteome</keyword>
<organism evidence="1 2">
    <name type="scientific">Thermobifida cellulosilytica TB100</name>
    <dbReference type="NCBI Taxonomy" id="665004"/>
    <lineage>
        <taxon>Bacteria</taxon>
        <taxon>Bacillati</taxon>
        <taxon>Actinomycetota</taxon>
        <taxon>Actinomycetes</taxon>
        <taxon>Streptosporangiales</taxon>
        <taxon>Nocardiopsidaceae</taxon>
        <taxon>Thermobifida</taxon>
    </lineage>
</organism>
<evidence type="ECO:0000313" key="1">
    <source>
        <dbReference type="EMBL" id="KUP97272.1"/>
    </source>
</evidence>
<comment type="caution">
    <text evidence="1">The sequence shown here is derived from an EMBL/GenBank/DDBJ whole genome shotgun (WGS) entry which is preliminary data.</text>
</comment>
<dbReference type="PATRIC" id="fig|665004.4.peg.3513"/>
<gene>
    <name evidence="1" type="ORF">AC529_07805</name>
</gene>
<evidence type="ECO:0000313" key="2">
    <source>
        <dbReference type="Proteomes" id="UP000074382"/>
    </source>
</evidence>
<reference evidence="2" key="1">
    <citation type="journal article" date="2017" name="Acta Aliment.">
        <title>Plant polysaccharide degrading enzyme system of Thermpbifida cellulosilytica TB100 revealed by de novo genome project data.</title>
        <authorList>
            <person name="Toth A."/>
            <person name="Baka E."/>
            <person name="Luzics S."/>
            <person name="Bata-Vidacs I."/>
            <person name="Nagy I."/>
            <person name="Balint B."/>
            <person name="Herceg R."/>
            <person name="Olasz F."/>
            <person name="Wilk T."/>
            <person name="Nagy T."/>
            <person name="Kriszt B."/>
            <person name="Nagy I."/>
            <person name="Kukolya J."/>
        </authorList>
    </citation>
    <scope>NUCLEOTIDE SEQUENCE [LARGE SCALE GENOMIC DNA]</scope>
    <source>
        <strain evidence="2">TB100</strain>
    </source>
</reference>
<accession>A0A147KIZ1</accession>
<dbReference type="RefSeq" id="WP_068758149.1">
    <property type="nucleotide sequence ID" value="NZ_KQ950185.1"/>
</dbReference>
<dbReference type="Proteomes" id="UP000074382">
    <property type="component" value="Unassembled WGS sequence"/>
</dbReference>
<dbReference type="OrthoDB" id="3436762at2"/>
<dbReference type="STRING" id="665004.AC529_07805"/>
<dbReference type="AlphaFoldDB" id="A0A147KIZ1"/>
<dbReference type="EMBL" id="LGEM01000032">
    <property type="protein sequence ID" value="KUP97272.1"/>
    <property type="molecule type" value="Genomic_DNA"/>
</dbReference>